<keyword evidence="2" id="KW-1185">Reference proteome</keyword>
<dbReference type="EMBL" id="ATDP01000075">
    <property type="protein sequence ID" value="EQB16583.1"/>
    <property type="molecule type" value="Genomic_DNA"/>
</dbReference>
<name>T0HWQ5_9SPHN</name>
<accession>T0HWQ5</accession>
<dbReference type="PATRIC" id="fig|1331060.3.peg.1344"/>
<protein>
    <submittedName>
        <fullName evidence="1">Uncharacterized protein</fullName>
    </submittedName>
</protein>
<sequence length="43" mass="4668">MGQRYQIDPESAKICAAKVGLKNITSKRPPAIHIAETIGSFVQ</sequence>
<gene>
    <name evidence="1" type="ORF">RLDS_07135</name>
</gene>
<evidence type="ECO:0000313" key="2">
    <source>
        <dbReference type="Proteomes" id="UP000015531"/>
    </source>
</evidence>
<organism evidence="1 2">
    <name type="scientific">Sphingobium lactosutens DS20</name>
    <dbReference type="NCBI Taxonomy" id="1331060"/>
    <lineage>
        <taxon>Bacteria</taxon>
        <taxon>Pseudomonadati</taxon>
        <taxon>Pseudomonadota</taxon>
        <taxon>Alphaproteobacteria</taxon>
        <taxon>Sphingomonadales</taxon>
        <taxon>Sphingomonadaceae</taxon>
        <taxon>Sphingobium</taxon>
    </lineage>
</organism>
<dbReference type="Proteomes" id="UP000015531">
    <property type="component" value="Unassembled WGS sequence"/>
</dbReference>
<dbReference type="AlphaFoldDB" id="T0HWQ5"/>
<comment type="caution">
    <text evidence="1">The sequence shown here is derived from an EMBL/GenBank/DDBJ whole genome shotgun (WGS) entry which is preliminary data.</text>
</comment>
<reference evidence="1 2" key="1">
    <citation type="journal article" date="2013" name="Genome Announc.">
        <title>Draft Genome Sequence of Sphingobium lactosutens Strain DS20T, Isolated from a Hexachlorocyclohexane Dumpsite.</title>
        <authorList>
            <person name="Kumar R."/>
            <person name="Dwivedi V."/>
            <person name="Negi V."/>
            <person name="Khurana J.P."/>
            <person name="Lal R."/>
        </authorList>
    </citation>
    <scope>NUCLEOTIDE SEQUENCE [LARGE SCALE GENOMIC DNA]</scope>
    <source>
        <strain evidence="1 2">DS20</strain>
    </source>
</reference>
<evidence type="ECO:0000313" key="1">
    <source>
        <dbReference type="EMBL" id="EQB16583.1"/>
    </source>
</evidence>
<proteinExistence type="predicted"/>